<keyword evidence="3" id="KW-1185">Reference proteome</keyword>
<keyword evidence="1" id="KW-0812">Transmembrane</keyword>
<reference evidence="2 3" key="1">
    <citation type="submission" date="2016-11" db="EMBL/GenBank/DDBJ databases">
        <authorList>
            <person name="Jaros S."/>
            <person name="Januszkiewicz K."/>
            <person name="Wedrychowicz H."/>
        </authorList>
    </citation>
    <scope>NUCLEOTIDE SEQUENCE [LARGE SCALE GENOMIC DNA]</scope>
    <source>
        <strain evidence="2 3">DSM 29589</strain>
    </source>
</reference>
<keyword evidence="1" id="KW-1133">Transmembrane helix</keyword>
<accession>A0A1M6YR87</accession>
<evidence type="ECO:0000313" key="2">
    <source>
        <dbReference type="EMBL" id="SHL20660.1"/>
    </source>
</evidence>
<feature type="transmembrane region" description="Helical" evidence="1">
    <location>
        <begin position="61"/>
        <end position="87"/>
    </location>
</feature>
<feature type="transmembrane region" description="Helical" evidence="1">
    <location>
        <begin position="134"/>
        <end position="158"/>
    </location>
</feature>
<dbReference type="OrthoDB" id="2955631at2"/>
<dbReference type="EMBL" id="FRBR01000001">
    <property type="protein sequence ID" value="SHL20660.1"/>
    <property type="molecule type" value="Genomic_DNA"/>
</dbReference>
<feature type="transmembrane region" description="Helical" evidence="1">
    <location>
        <begin position="108"/>
        <end position="128"/>
    </location>
</feature>
<protein>
    <submittedName>
        <fullName evidence="2">Uncharacterized membrane protein</fullName>
    </submittedName>
</protein>
<name>A0A1M6YR87_9RHOB</name>
<evidence type="ECO:0000313" key="3">
    <source>
        <dbReference type="Proteomes" id="UP000183974"/>
    </source>
</evidence>
<sequence length="415" mass="44527">MKIKTASKTILMLLRLSRLLWVRVALMALLAVVASTTAILLENMIPASLSRSFTPEAVMPILTILASSMLAVSTFSLNVMVSAHNAAASQATPRVHRILLADTTTQTVLATFIGAFVYALTSIILFKAQLHGPGAAVTVLAFTVAVVVLVILAMLRWIDHLSDLGSMDTSVRATEAAARDSLLQTRRAPALCAQPLTSETIIPEDAEPVDAPCSGFLQFIDLPRLSSALGDGEARIYFHVAPGSLLLQGRPVAYASGLTEAQRETVQNCLTISDTRTFEQDATYGLLVLSEIASRALSPGINDPGTAIDVIARQQRLLWDWNNTPVNQDPPQFDRIFIPDTSPSDLIEKAFGSIARDGAGMLEVVNRLLDALNALSNCTNTDLAQAAHDMAGRARAYADKALALPVERASLREDS</sequence>
<dbReference type="Proteomes" id="UP000183974">
    <property type="component" value="Unassembled WGS sequence"/>
</dbReference>
<dbReference type="Pfam" id="PF10011">
    <property type="entry name" value="DUF2254"/>
    <property type="match status" value="1"/>
</dbReference>
<dbReference type="RefSeq" id="WP_073033359.1">
    <property type="nucleotide sequence ID" value="NZ_BMLR01000001.1"/>
</dbReference>
<evidence type="ECO:0000256" key="1">
    <source>
        <dbReference type="SAM" id="Phobius"/>
    </source>
</evidence>
<dbReference type="InterPro" id="IPR018723">
    <property type="entry name" value="DUF2254_membrane"/>
</dbReference>
<feature type="transmembrane region" description="Helical" evidence="1">
    <location>
        <begin position="20"/>
        <end position="41"/>
    </location>
</feature>
<proteinExistence type="predicted"/>
<dbReference type="STRING" id="337701.SAMN05444398_101991"/>
<gene>
    <name evidence="2" type="ORF">SAMN05444398_101991</name>
</gene>
<organism evidence="2 3">
    <name type="scientific">Roseovarius pacificus</name>
    <dbReference type="NCBI Taxonomy" id="337701"/>
    <lineage>
        <taxon>Bacteria</taxon>
        <taxon>Pseudomonadati</taxon>
        <taxon>Pseudomonadota</taxon>
        <taxon>Alphaproteobacteria</taxon>
        <taxon>Rhodobacterales</taxon>
        <taxon>Roseobacteraceae</taxon>
        <taxon>Roseovarius</taxon>
    </lineage>
</organism>
<keyword evidence="1" id="KW-0472">Membrane</keyword>
<dbReference type="AlphaFoldDB" id="A0A1M6YR87"/>